<sequence>MNNLMTKFFSSVWHKFPQQISKLVATLVITFVFLFVGTIFLPVPFAQAAMVLYCDGLDAGGNPYTATYLDGLFTQVRFDRSPDLPPVVSELTYDTVNGQGQPIYRGGYLGAADVVLIDISGGNVKPGSEVSVSVDNQWNLERGICGV</sequence>
<name>A0A3N6QMI6_9CYAN</name>
<keyword evidence="2" id="KW-1185">Reference proteome</keyword>
<comment type="caution">
    <text evidence="1">The sequence shown here is derived from an EMBL/GenBank/DDBJ whole genome shotgun (WGS) entry which is preliminary data.</text>
</comment>
<dbReference type="OrthoDB" id="535577at2"/>
<gene>
    <name evidence="1" type="ORF">D5R40_10575</name>
</gene>
<organism evidence="1 2">
    <name type="scientific">Okeania hirsuta</name>
    <dbReference type="NCBI Taxonomy" id="1458930"/>
    <lineage>
        <taxon>Bacteria</taxon>
        <taxon>Bacillati</taxon>
        <taxon>Cyanobacteriota</taxon>
        <taxon>Cyanophyceae</taxon>
        <taxon>Oscillatoriophycideae</taxon>
        <taxon>Oscillatoriales</taxon>
        <taxon>Microcoleaceae</taxon>
        <taxon>Okeania</taxon>
    </lineage>
</organism>
<dbReference type="EMBL" id="RCBY01000045">
    <property type="protein sequence ID" value="RQH45687.1"/>
    <property type="molecule type" value="Genomic_DNA"/>
</dbReference>
<dbReference type="AlphaFoldDB" id="A0A3N6QMI6"/>
<evidence type="ECO:0000313" key="2">
    <source>
        <dbReference type="Proteomes" id="UP000269154"/>
    </source>
</evidence>
<evidence type="ECO:0000313" key="1">
    <source>
        <dbReference type="EMBL" id="RQH45687.1"/>
    </source>
</evidence>
<protein>
    <submittedName>
        <fullName evidence="1">Uncharacterized protein</fullName>
    </submittedName>
</protein>
<proteinExistence type="predicted"/>
<reference evidence="1 2" key="1">
    <citation type="journal article" date="2018" name="ACS Chem. Biol.">
        <title>Ketoreductase domain dysfunction expands chemodiversity: malyngamide biosynthesis in the cyanobacterium Okeania hirsuta.</title>
        <authorList>
            <person name="Moss N.A."/>
            <person name="Leao T."/>
            <person name="Rankin M."/>
            <person name="McCullough T.M."/>
            <person name="Qu P."/>
            <person name="Korobeynikov A."/>
            <person name="Smith J.L."/>
            <person name="Gerwick L."/>
            <person name="Gerwick W.H."/>
        </authorList>
    </citation>
    <scope>NUCLEOTIDE SEQUENCE [LARGE SCALE GENOMIC DNA]</scope>
    <source>
        <strain evidence="1 2">PAB10Feb10-1</strain>
    </source>
</reference>
<dbReference type="Proteomes" id="UP000269154">
    <property type="component" value="Unassembled WGS sequence"/>
</dbReference>
<dbReference type="RefSeq" id="WP_124143758.1">
    <property type="nucleotide sequence ID" value="NZ_CAWOKI010000366.1"/>
</dbReference>
<accession>A0A3N6QMI6</accession>